<dbReference type="SUPFAM" id="SSF53448">
    <property type="entry name" value="Nucleotide-diphospho-sugar transferases"/>
    <property type="match status" value="1"/>
</dbReference>
<feature type="domain" description="Glycosyltransferase 2-like" evidence="1">
    <location>
        <begin position="4"/>
        <end position="139"/>
    </location>
</feature>
<sequence>MKISIVTVCYNSEATIRDTIESVLAQDYPNIEYIVVDGESKDRTMDIVREYEDRIAVVVSEPDAGIYDAMNKGIRLATGDVFGILNSDDFFSSTDSISAIASGFSEDNVDAVYGDLIYVSPENTDKTTRFYSVKRFTKTKIRMGIMPPHPTFYVKRKFFEQLGYYKTDYRVSADFELVSRFWLQGVHFYRVPKVIVTMREGGISSSGLAGRIHQNKEIVRACRENGIKTNLAVIGLKIPFKLISKLKRAPKYTMVNK</sequence>
<dbReference type="InterPro" id="IPR001173">
    <property type="entry name" value="Glyco_trans_2-like"/>
</dbReference>
<dbReference type="InterPro" id="IPR029044">
    <property type="entry name" value="Nucleotide-diphossugar_trans"/>
</dbReference>
<reference evidence="2 3" key="1">
    <citation type="journal article" date="2011" name="Front. Microbiol.">
        <title>Genomic signatures of strain selection and enhancement in Bacillus atrophaeus var. globigii, a historical biowarfare simulant.</title>
        <authorList>
            <person name="Gibbons H.S."/>
            <person name="Broomall S.M."/>
            <person name="McNew L.A."/>
            <person name="Daligault H."/>
            <person name="Chapman C."/>
            <person name="Bruce D."/>
            <person name="Karavis M."/>
            <person name="Krepps M."/>
            <person name="McGregor P.A."/>
            <person name="Hong C."/>
            <person name="Park K.H."/>
            <person name="Akmal A."/>
            <person name="Feldman A."/>
            <person name="Lin J.S."/>
            <person name="Chang W.E."/>
            <person name="Higgs B.W."/>
            <person name="Demirev P."/>
            <person name="Lindquist J."/>
            <person name="Liem A."/>
            <person name="Fochler E."/>
            <person name="Read T.D."/>
            <person name="Tapia R."/>
            <person name="Johnson S."/>
            <person name="Bishop-Lilly K.A."/>
            <person name="Detter C."/>
            <person name="Han C."/>
            <person name="Sozhamannan S."/>
            <person name="Rosenzweig C.N."/>
            <person name="Skowronski E.W."/>
        </authorList>
    </citation>
    <scope>NUCLEOTIDE SEQUENCE [LARGE SCALE GENOMIC DNA]</scope>
    <source>
        <strain evidence="2 3">MLST1</strain>
    </source>
</reference>
<evidence type="ECO:0000259" key="1">
    <source>
        <dbReference type="Pfam" id="PF00535"/>
    </source>
</evidence>
<dbReference type="Pfam" id="PF00535">
    <property type="entry name" value="Glycos_transf_2"/>
    <property type="match status" value="1"/>
</dbReference>
<dbReference type="EMBL" id="PIPL01000001">
    <property type="protein sequence ID" value="RUO26258.1"/>
    <property type="molecule type" value="Genomic_DNA"/>
</dbReference>
<organism evidence="2 3">
    <name type="scientific">Aliidiomarina minuta</name>
    <dbReference type="NCBI Taxonomy" id="880057"/>
    <lineage>
        <taxon>Bacteria</taxon>
        <taxon>Pseudomonadati</taxon>
        <taxon>Pseudomonadota</taxon>
        <taxon>Gammaproteobacteria</taxon>
        <taxon>Alteromonadales</taxon>
        <taxon>Idiomarinaceae</taxon>
        <taxon>Aliidiomarina</taxon>
    </lineage>
</organism>
<protein>
    <submittedName>
        <fullName evidence="2">Glycosyl transferase</fullName>
    </submittedName>
</protein>
<dbReference type="Gene3D" id="3.90.550.10">
    <property type="entry name" value="Spore Coat Polysaccharide Biosynthesis Protein SpsA, Chain A"/>
    <property type="match status" value="1"/>
</dbReference>
<dbReference type="CDD" id="cd06433">
    <property type="entry name" value="GT_2_WfgS_like"/>
    <property type="match status" value="1"/>
</dbReference>
<keyword evidence="2" id="KW-0808">Transferase</keyword>
<dbReference type="AlphaFoldDB" id="A0A432W9I6"/>
<accession>A0A432W9I6</accession>
<proteinExistence type="predicted"/>
<keyword evidence="3" id="KW-1185">Reference proteome</keyword>
<dbReference type="OrthoDB" id="396512at2"/>
<evidence type="ECO:0000313" key="3">
    <source>
        <dbReference type="Proteomes" id="UP000288293"/>
    </source>
</evidence>
<comment type="caution">
    <text evidence="2">The sequence shown here is derived from an EMBL/GenBank/DDBJ whole genome shotgun (WGS) entry which is preliminary data.</text>
</comment>
<dbReference type="RefSeq" id="WP_126803072.1">
    <property type="nucleotide sequence ID" value="NZ_PIPL01000001.1"/>
</dbReference>
<gene>
    <name evidence="2" type="ORF">CWE09_05965</name>
</gene>
<dbReference type="GO" id="GO:0016758">
    <property type="term" value="F:hexosyltransferase activity"/>
    <property type="evidence" value="ECO:0007669"/>
    <property type="project" value="UniProtKB-ARBA"/>
</dbReference>
<dbReference type="Proteomes" id="UP000288293">
    <property type="component" value="Unassembled WGS sequence"/>
</dbReference>
<name>A0A432W9I6_9GAMM</name>
<dbReference type="PANTHER" id="PTHR22916:SF3">
    <property type="entry name" value="UDP-GLCNAC:BETAGAL BETA-1,3-N-ACETYLGLUCOSAMINYLTRANSFERASE-LIKE PROTEIN 1"/>
    <property type="match status" value="1"/>
</dbReference>
<dbReference type="PANTHER" id="PTHR22916">
    <property type="entry name" value="GLYCOSYLTRANSFERASE"/>
    <property type="match status" value="1"/>
</dbReference>
<evidence type="ECO:0000313" key="2">
    <source>
        <dbReference type="EMBL" id="RUO26258.1"/>
    </source>
</evidence>